<accession>A0A975BV02</accession>
<evidence type="ECO:0000313" key="2">
    <source>
        <dbReference type="EMBL" id="QTA92123.1"/>
    </source>
</evidence>
<dbReference type="Pfam" id="PF01966">
    <property type="entry name" value="HD"/>
    <property type="match status" value="1"/>
</dbReference>
<proteinExistence type="predicted"/>
<dbReference type="InterPro" id="IPR006674">
    <property type="entry name" value="HD_domain"/>
</dbReference>
<dbReference type="NCBIfam" id="TIGR00277">
    <property type="entry name" value="HDIG"/>
    <property type="match status" value="1"/>
</dbReference>
<evidence type="ECO:0000313" key="3">
    <source>
        <dbReference type="Proteomes" id="UP000663722"/>
    </source>
</evidence>
<protein>
    <submittedName>
        <fullName evidence="2">HDIG domain-containing protein</fullName>
    </submittedName>
</protein>
<keyword evidence="3" id="KW-1185">Reference proteome</keyword>
<dbReference type="PANTHER" id="PTHR38659:SF1">
    <property type="entry name" value="METAL DEPENDENT PHOSPHOHYDROLASE"/>
    <property type="match status" value="1"/>
</dbReference>
<dbReference type="SUPFAM" id="SSF109604">
    <property type="entry name" value="HD-domain/PDEase-like"/>
    <property type="match status" value="1"/>
</dbReference>
<organism evidence="2 3">
    <name type="scientific">Desulfonema magnum</name>
    <dbReference type="NCBI Taxonomy" id="45655"/>
    <lineage>
        <taxon>Bacteria</taxon>
        <taxon>Pseudomonadati</taxon>
        <taxon>Thermodesulfobacteriota</taxon>
        <taxon>Desulfobacteria</taxon>
        <taxon>Desulfobacterales</taxon>
        <taxon>Desulfococcaceae</taxon>
        <taxon>Desulfonema</taxon>
    </lineage>
</organism>
<dbReference type="RefSeq" id="WP_207679620.1">
    <property type="nucleotide sequence ID" value="NZ_CP061800.1"/>
</dbReference>
<name>A0A975BV02_9BACT</name>
<reference evidence="2" key="1">
    <citation type="journal article" date="2021" name="Microb. Physiol.">
        <title>Proteogenomic Insights into the Physiology of Marine, Sulfate-Reducing, Filamentous Desulfonema limicola and Desulfonema magnum.</title>
        <authorList>
            <person name="Schnaars V."/>
            <person name="Wohlbrand L."/>
            <person name="Scheve S."/>
            <person name="Hinrichs C."/>
            <person name="Reinhardt R."/>
            <person name="Rabus R."/>
        </authorList>
    </citation>
    <scope>NUCLEOTIDE SEQUENCE</scope>
    <source>
        <strain evidence="2">4be13</strain>
    </source>
</reference>
<evidence type="ECO:0000259" key="1">
    <source>
        <dbReference type="Pfam" id="PF01966"/>
    </source>
</evidence>
<dbReference type="PANTHER" id="PTHR38659">
    <property type="entry name" value="METAL-DEPENDENT PHOSPHOHYDROLASE"/>
    <property type="match status" value="1"/>
</dbReference>
<gene>
    <name evidence="2" type="ORF">dnm_081980</name>
</gene>
<feature type="domain" description="HD" evidence="1">
    <location>
        <begin position="26"/>
        <end position="100"/>
    </location>
</feature>
<dbReference type="InterPro" id="IPR006675">
    <property type="entry name" value="HDIG_dom"/>
</dbReference>
<dbReference type="Proteomes" id="UP000663722">
    <property type="component" value="Chromosome"/>
</dbReference>
<dbReference type="EMBL" id="CP061800">
    <property type="protein sequence ID" value="QTA92123.1"/>
    <property type="molecule type" value="Genomic_DNA"/>
</dbReference>
<dbReference type="Gene3D" id="1.10.3210.10">
    <property type="entry name" value="Hypothetical protein af1432"/>
    <property type="match status" value="1"/>
</dbReference>
<dbReference type="AlphaFoldDB" id="A0A975BV02"/>
<sequence length="190" mass="20683">MSNDPGITRDEAMSLLKEHLKNEKLISHCVASEAIMRALATKFNEDPDMWGLAGLLHDLDYEITGEDASLHGAETAKILDEKGVSPLLSDVIKKHNAEGLGLDRSTVFEHALTCAETITGLIVATALVYPDKKIASVKTKSVTKRMKTPHFARAVSRERIMECEKIGVPLNEFVAISLEAMSGIADKLGL</sequence>
<dbReference type="KEGG" id="dmm:dnm_081980"/>